<keyword evidence="1" id="KW-0677">Repeat</keyword>
<evidence type="ECO:0000256" key="1">
    <source>
        <dbReference type="ARBA" id="ARBA00022737"/>
    </source>
</evidence>
<evidence type="ECO:0000313" key="6">
    <source>
        <dbReference type="RefSeq" id="XP_022153404.1"/>
    </source>
</evidence>
<feature type="domain" description="CBS" evidence="4">
    <location>
        <begin position="306"/>
        <end position="363"/>
    </location>
</feature>
<keyword evidence="5" id="KW-1185">Reference proteome</keyword>
<evidence type="ECO:0000256" key="3">
    <source>
        <dbReference type="PROSITE-ProRule" id="PRU00703"/>
    </source>
</evidence>
<gene>
    <name evidence="6" type="primary">LOC111020916</name>
</gene>
<dbReference type="Proteomes" id="UP000504603">
    <property type="component" value="Unplaced"/>
</dbReference>
<sequence>MQARVEKSGEIQRVGEKKVRDLMAEKRRLVEVPYTASLAHTMNVLVANRVLAVPVAAPPGHWIGAGGSMIMESDKRTGLLRKHYIGMVTMLDILAHIAGDDDHDYDLVDLDRRMAVPVSLIIGHNVEGLSLWTLNPNTSILECMEIFSKGIHRALVPEDGQVGEAVGVELVESAASYRMLTQMDVLRFLSEKAQEGEMQGILRRSVKEMEAINESVMGITDKTKVIEAIKCMKSGFLNAVPIVRSTQAAEESHRQLFTGRGRKLVGTFSATDLRGCQLATLQTWLHRTALGFTEAVGTSPLFGEEASKRELVTCGPESSMGEVMEKVVSKHVHRIWVIDEHGLLLGLVSLSDMIRVIRLQLLSQLGTY</sequence>
<dbReference type="Pfam" id="PF00571">
    <property type="entry name" value="CBS"/>
    <property type="match status" value="1"/>
</dbReference>
<protein>
    <submittedName>
        <fullName evidence="6">SNF1-related protein kinase regulatory subunit gamma-like PV42a</fullName>
    </submittedName>
</protein>
<evidence type="ECO:0000256" key="2">
    <source>
        <dbReference type="ARBA" id="ARBA00023122"/>
    </source>
</evidence>
<dbReference type="GO" id="GO:0005737">
    <property type="term" value="C:cytoplasm"/>
    <property type="evidence" value="ECO:0007669"/>
    <property type="project" value="TreeGrafter"/>
</dbReference>
<accession>A0A6J1DIY3</accession>
<dbReference type="PANTHER" id="PTHR13780">
    <property type="entry name" value="AMP-ACTIVATED PROTEIN KINASE, GAMMA REGULATORY SUBUNIT"/>
    <property type="match status" value="1"/>
</dbReference>
<organism evidence="5 6">
    <name type="scientific">Momordica charantia</name>
    <name type="common">Bitter gourd</name>
    <name type="synonym">Balsam pear</name>
    <dbReference type="NCBI Taxonomy" id="3673"/>
    <lineage>
        <taxon>Eukaryota</taxon>
        <taxon>Viridiplantae</taxon>
        <taxon>Streptophyta</taxon>
        <taxon>Embryophyta</taxon>
        <taxon>Tracheophyta</taxon>
        <taxon>Spermatophyta</taxon>
        <taxon>Magnoliopsida</taxon>
        <taxon>eudicotyledons</taxon>
        <taxon>Gunneridae</taxon>
        <taxon>Pentapetalae</taxon>
        <taxon>rosids</taxon>
        <taxon>fabids</taxon>
        <taxon>Cucurbitales</taxon>
        <taxon>Cucurbitaceae</taxon>
        <taxon>Momordiceae</taxon>
        <taxon>Momordica</taxon>
    </lineage>
</organism>
<dbReference type="InterPro" id="IPR050511">
    <property type="entry name" value="AMPK_gamma/SDS23_families"/>
</dbReference>
<dbReference type="InterPro" id="IPR000644">
    <property type="entry name" value="CBS_dom"/>
</dbReference>
<dbReference type="GeneID" id="111020916"/>
<reference evidence="6" key="1">
    <citation type="submission" date="2025-08" db="UniProtKB">
        <authorList>
            <consortium name="RefSeq"/>
        </authorList>
    </citation>
    <scope>IDENTIFICATION</scope>
    <source>
        <strain evidence="6">OHB3-1</strain>
    </source>
</reference>
<dbReference type="SMART" id="SM00116">
    <property type="entry name" value="CBS"/>
    <property type="match status" value="3"/>
</dbReference>
<dbReference type="OrthoDB" id="449052at2759"/>
<dbReference type="Gene3D" id="3.10.580.10">
    <property type="entry name" value="CBS-domain"/>
    <property type="match status" value="2"/>
</dbReference>
<proteinExistence type="predicted"/>
<dbReference type="GO" id="GO:0005634">
    <property type="term" value="C:nucleus"/>
    <property type="evidence" value="ECO:0007669"/>
    <property type="project" value="TreeGrafter"/>
</dbReference>
<dbReference type="AlphaFoldDB" id="A0A6J1DIY3"/>
<evidence type="ECO:0000259" key="4">
    <source>
        <dbReference type="PROSITE" id="PS51371"/>
    </source>
</evidence>
<dbReference type="InterPro" id="IPR046342">
    <property type="entry name" value="CBS_dom_sf"/>
</dbReference>
<keyword evidence="2 3" id="KW-0129">CBS domain</keyword>
<dbReference type="PROSITE" id="PS51371">
    <property type="entry name" value="CBS"/>
    <property type="match status" value="1"/>
</dbReference>
<dbReference type="RefSeq" id="XP_022153404.1">
    <property type="nucleotide sequence ID" value="XM_022297712.1"/>
</dbReference>
<dbReference type="SUPFAM" id="SSF54631">
    <property type="entry name" value="CBS-domain pair"/>
    <property type="match status" value="2"/>
</dbReference>
<dbReference type="PANTHER" id="PTHR13780:SF101">
    <property type="entry name" value="SNF1-RELATED PROTEIN KINASE REGULATORY SUBUNIT GAMMA-LIKE PV42A"/>
    <property type="match status" value="1"/>
</dbReference>
<dbReference type="KEGG" id="mcha:111020916"/>
<name>A0A6J1DIY3_MOMCH</name>
<evidence type="ECO:0000313" key="5">
    <source>
        <dbReference type="Proteomes" id="UP000504603"/>
    </source>
</evidence>